<dbReference type="Pfam" id="PF25212">
    <property type="entry name" value="HVO_A0114"/>
    <property type="match status" value="1"/>
</dbReference>
<dbReference type="GO" id="GO:0003677">
    <property type="term" value="F:DNA binding"/>
    <property type="evidence" value="ECO:0007669"/>
    <property type="project" value="UniProtKB-KW"/>
</dbReference>
<dbReference type="PANTHER" id="PTHR43132">
    <property type="entry name" value="ARSENICAL RESISTANCE OPERON REPRESSOR ARSR-RELATED"/>
    <property type="match status" value="1"/>
</dbReference>
<keyword evidence="1" id="KW-0805">Transcription regulation</keyword>
<feature type="domain" description="HTH arsR-type" evidence="4">
    <location>
        <begin position="1"/>
        <end position="90"/>
    </location>
</feature>
<evidence type="ECO:0000313" key="6">
    <source>
        <dbReference type="Proteomes" id="UP000178935"/>
    </source>
</evidence>
<dbReference type="Gene3D" id="1.10.10.10">
    <property type="entry name" value="Winged helix-like DNA-binding domain superfamily/Winged helix DNA-binding domain"/>
    <property type="match status" value="1"/>
</dbReference>
<protein>
    <recommendedName>
        <fullName evidence="4">HTH arsR-type domain-containing protein</fullName>
    </recommendedName>
</protein>
<keyword evidence="2" id="KW-0238">DNA-binding</keyword>
<sequence length="90" mass="10283">MDDKEILKVLKAVANENRFLILKLLRKNKEMSVGDLAETTNHAFRSVSGDLAILRKVNLVQSRNHLSNRLYSINTANFPEELLTLLFSKN</sequence>
<dbReference type="SMART" id="SM00418">
    <property type="entry name" value="HTH_ARSR"/>
    <property type="match status" value="1"/>
</dbReference>
<dbReference type="InterPro" id="IPR051011">
    <property type="entry name" value="Metal_resp_trans_reg"/>
</dbReference>
<evidence type="ECO:0000256" key="1">
    <source>
        <dbReference type="ARBA" id="ARBA00023015"/>
    </source>
</evidence>
<dbReference type="InterPro" id="IPR001845">
    <property type="entry name" value="HTH_ArsR_DNA-bd_dom"/>
</dbReference>
<organism evidence="5 6">
    <name type="scientific">Candidatus Staskawiczbacteria bacterium RIFOXYD1_FULL_32_13</name>
    <dbReference type="NCBI Taxonomy" id="1802234"/>
    <lineage>
        <taxon>Bacteria</taxon>
        <taxon>Candidatus Staskawicziibacteriota</taxon>
    </lineage>
</organism>
<dbReference type="SUPFAM" id="SSF46785">
    <property type="entry name" value="Winged helix' DNA-binding domain"/>
    <property type="match status" value="1"/>
</dbReference>
<dbReference type="PRINTS" id="PR00778">
    <property type="entry name" value="HTHARSR"/>
</dbReference>
<comment type="caution">
    <text evidence="5">The sequence shown here is derived from an EMBL/GenBank/DDBJ whole genome shotgun (WGS) entry which is preliminary data.</text>
</comment>
<dbReference type="EMBL" id="MHPU01000006">
    <property type="protein sequence ID" value="OGZ89520.1"/>
    <property type="molecule type" value="Genomic_DNA"/>
</dbReference>
<evidence type="ECO:0000256" key="3">
    <source>
        <dbReference type="ARBA" id="ARBA00023163"/>
    </source>
</evidence>
<evidence type="ECO:0000313" key="5">
    <source>
        <dbReference type="EMBL" id="OGZ89520.1"/>
    </source>
</evidence>
<dbReference type="GO" id="GO:0003700">
    <property type="term" value="F:DNA-binding transcription factor activity"/>
    <property type="evidence" value="ECO:0007669"/>
    <property type="project" value="InterPro"/>
</dbReference>
<name>A0A1G2JTB2_9BACT</name>
<accession>A0A1G2JTB2</accession>
<dbReference type="CDD" id="cd00090">
    <property type="entry name" value="HTH_ARSR"/>
    <property type="match status" value="1"/>
</dbReference>
<dbReference type="NCBIfam" id="NF033788">
    <property type="entry name" value="HTH_metalloreg"/>
    <property type="match status" value="1"/>
</dbReference>
<gene>
    <name evidence="5" type="ORF">A2561_01390</name>
</gene>
<evidence type="ECO:0000259" key="4">
    <source>
        <dbReference type="PROSITE" id="PS50987"/>
    </source>
</evidence>
<dbReference type="AlphaFoldDB" id="A0A1G2JTB2"/>
<dbReference type="InterPro" id="IPR011991">
    <property type="entry name" value="ArsR-like_HTH"/>
</dbReference>
<evidence type="ECO:0000256" key="2">
    <source>
        <dbReference type="ARBA" id="ARBA00023125"/>
    </source>
</evidence>
<proteinExistence type="predicted"/>
<reference evidence="5 6" key="1">
    <citation type="journal article" date="2016" name="Nat. Commun.">
        <title>Thousands of microbial genomes shed light on interconnected biogeochemical processes in an aquifer system.</title>
        <authorList>
            <person name="Anantharaman K."/>
            <person name="Brown C.T."/>
            <person name="Hug L.A."/>
            <person name="Sharon I."/>
            <person name="Castelle C.J."/>
            <person name="Probst A.J."/>
            <person name="Thomas B.C."/>
            <person name="Singh A."/>
            <person name="Wilkins M.J."/>
            <person name="Karaoz U."/>
            <person name="Brodie E.L."/>
            <person name="Williams K.H."/>
            <person name="Hubbard S.S."/>
            <person name="Banfield J.F."/>
        </authorList>
    </citation>
    <scope>NUCLEOTIDE SEQUENCE [LARGE SCALE GENOMIC DNA]</scope>
</reference>
<dbReference type="InterPro" id="IPR036390">
    <property type="entry name" value="WH_DNA-bd_sf"/>
</dbReference>
<dbReference type="InterPro" id="IPR036388">
    <property type="entry name" value="WH-like_DNA-bd_sf"/>
</dbReference>
<dbReference type="Proteomes" id="UP000178935">
    <property type="component" value="Unassembled WGS sequence"/>
</dbReference>
<dbReference type="PROSITE" id="PS50987">
    <property type="entry name" value="HTH_ARSR_2"/>
    <property type="match status" value="1"/>
</dbReference>
<dbReference type="PANTHER" id="PTHR43132:SF2">
    <property type="entry name" value="ARSENICAL RESISTANCE OPERON REPRESSOR ARSR-RELATED"/>
    <property type="match status" value="1"/>
</dbReference>
<keyword evidence="3" id="KW-0804">Transcription</keyword>